<dbReference type="NCBIfam" id="TIGR04511">
    <property type="entry name" value="SagB_rel_DH_2"/>
    <property type="match status" value="1"/>
</dbReference>
<dbReference type="Gene3D" id="3.40.109.10">
    <property type="entry name" value="NADH Oxidase"/>
    <property type="match status" value="1"/>
</dbReference>
<organism evidence="2 3">
    <name type="scientific">Noviluteimonas gilva</name>
    <dbReference type="NCBI Taxonomy" id="2682097"/>
    <lineage>
        <taxon>Bacteria</taxon>
        <taxon>Pseudomonadati</taxon>
        <taxon>Pseudomonadota</taxon>
        <taxon>Gammaproteobacteria</taxon>
        <taxon>Lysobacterales</taxon>
        <taxon>Lysobacteraceae</taxon>
        <taxon>Noviluteimonas</taxon>
    </lineage>
</organism>
<dbReference type="InterPro" id="IPR000415">
    <property type="entry name" value="Nitroreductase-like"/>
</dbReference>
<dbReference type="PANTHER" id="PTHR43745:SF2">
    <property type="entry name" value="NITROREDUCTASE MJ1384-RELATED"/>
    <property type="match status" value="1"/>
</dbReference>
<keyword evidence="3" id="KW-1185">Reference proteome</keyword>
<accession>A0A7C9I3G3</accession>
<evidence type="ECO:0000313" key="2">
    <source>
        <dbReference type="EMBL" id="MUV13049.1"/>
    </source>
</evidence>
<protein>
    <submittedName>
        <fullName evidence="2">Putative peptide maturation dehydrogenase</fullName>
    </submittedName>
</protein>
<dbReference type="InterPro" id="IPR020051">
    <property type="entry name" value="SagB-type_dehydrogenase"/>
</dbReference>
<comment type="caution">
    <text evidence="2">The sequence shown here is derived from an EMBL/GenBank/DDBJ whole genome shotgun (WGS) entry which is preliminary data.</text>
</comment>
<evidence type="ECO:0000259" key="1">
    <source>
        <dbReference type="Pfam" id="PF00881"/>
    </source>
</evidence>
<dbReference type="NCBIfam" id="TIGR03605">
    <property type="entry name" value="antibiot_sagB"/>
    <property type="match status" value="1"/>
</dbReference>
<gene>
    <name evidence="2" type="ORF">GN331_02405</name>
</gene>
<feature type="domain" description="Nitroreductase" evidence="1">
    <location>
        <begin position="183"/>
        <end position="368"/>
    </location>
</feature>
<dbReference type="Pfam" id="PF00881">
    <property type="entry name" value="Nitroreductase"/>
    <property type="match status" value="1"/>
</dbReference>
<dbReference type="GO" id="GO:0016491">
    <property type="term" value="F:oxidoreductase activity"/>
    <property type="evidence" value="ECO:0007669"/>
    <property type="project" value="InterPro"/>
</dbReference>
<dbReference type="AlphaFoldDB" id="A0A7C9I3G3"/>
<dbReference type="InterPro" id="IPR029479">
    <property type="entry name" value="Nitroreductase"/>
</dbReference>
<dbReference type="Proteomes" id="UP000479692">
    <property type="component" value="Unassembled WGS sequence"/>
</dbReference>
<dbReference type="SUPFAM" id="SSF55469">
    <property type="entry name" value="FMN-dependent nitroreductase-like"/>
    <property type="match status" value="1"/>
</dbReference>
<dbReference type="RefSeq" id="WP_156639981.1">
    <property type="nucleotide sequence ID" value="NZ_WOXT01000001.1"/>
</dbReference>
<dbReference type="EMBL" id="WOXT01000001">
    <property type="protein sequence ID" value="MUV13049.1"/>
    <property type="molecule type" value="Genomic_DNA"/>
</dbReference>
<evidence type="ECO:0000313" key="3">
    <source>
        <dbReference type="Proteomes" id="UP000479692"/>
    </source>
</evidence>
<dbReference type="CDD" id="cd02142">
    <property type="entry name" value="McbC_SagB-like_oxidoreductase"/>
    <property type="match status" value="1"/>
</dbReference>
<dbReference type="PANTHER" id="PTHR43745">
    <property type="entry name" value="NITROREDUCTASE MJ1384-RELATED"/>
    <property type="match status" value="1"/>
</dbReference>
<name>A0A7C9I3G3_9GAMM</name>
<proteinExistence type="predicted"/>
<reference evidence="2 3" key="1">
    <citation type="submission" date="2019-12" db="EMBL/GenBank/DDBJ databases">
        <authorList>
            <person name="Xu J."/>
        </authorList>
    </citation>
    <scope>NUCLEOTIDE SEQUENCE [LARGE SCALE GENOMIC DNA]</scope>
    <source>
        <strain evidence="2 3">HX-5-24</strain>
    </source>
</reference>
<dbReference type="InterPro" id="IPR052544">
    <property type="entry name" value="Bacteriocin_Proc_Enz"/>
</dbReference>
<sequence length="394" mass="43011">MKARRCAVLWLEPREVAHFELDDLLGGGTGVVNQVHWFAHAPHLSEPVAIDAQQAMVAGALGATAWVDFDALEQAHGAACIAALVALGLIVCDDAQHASNHHADTRFRDVQWYGLSSVSHAASRWAGIDAAAEVQEAGLYSPLGLRNAYGVPPPTFLDRGASEDRIVLERAAYTGFDDLLDLRSTCRNFDTTRALPRAQFANVLERVFGARGQVQAADDFEVIKRTSPSGGAMHPTEAYLIVQNVEGLAPGLYHYRPGDHALQPLPPVDDLAKLAFYAVGGQQWFADAHVLVALAPRFERNFWKYRNHPKAYRVTILDIGHLSQTLFLSAIELGLGAYITAAINEVDLEQAFGLTHFVEGPLAVCGFGIRSDEMVTSEFDPNRKAWPRKSPPAE</sequence>
<dbReference type="InterPro" id="IPR030965">
    <property type="entry name" value="SagB-rel_DH_2"/>
</dbReference>